<dbReference type="PIRSF" id="PIRSF005962">
    <property type="entry name" value="Pept_M20D_amidohydro"/>
    <property type="match status" value="1"/>
</dbReference>
<evidence type="ECO:0000256" key="3">
    <source>
        <dbReference type="SAM" id="MobiDB-lite"/>
    </source>
</evidence>
<dbReference type="Pfam" id="PF07687">
    <property type="entry name" value="M20_dimer"/>
    <property type="match status" value="1"/>
</dbReference>
<dbReference type="PANTHER" id="PTHR11014:SF63">
    <property type="entry name" value="METALLOPEPTIDASE, PUTATIVE (AFU_ORTHOLOGUE AFUA_6G09600)-RELATED"/>
    <property type="match status" value="1"/>
</dbReference>
<dbReference type="NCBIfam" id="TIGR01891">
    <property type="entry name" value="amidohydrolases"/>
    <property type="match status" value="1"/>
</dbReference>
<dbReference type="GO" id="GO:0046872">
    <property type="term" value="F:metal ion binding"/>
    <property type="evidence" value="ECO:0007669"/>
    <property type="project" value="UniProtKB-KW"/>
</dbReference>
<accession>A0A7V2WM65</accession>
<dbReference type="Pfam" id="PF01546">
    <property type="entry name" value="Peptidase_M20"/>
    <property type="match status" value="1"/>
</dbReference>
<feature type="domain" description="Peptidase M20 dimerisation" evidence="4">
    <location>
        <begin position="240"/>
        <end position="333"/>
    </location>
</feature>
<evidence type="ECO:0000256" key="2">
    <source>
        <dbReference type="PIRSR" id="PIRSR005962-1"/>
    </source>
</evidence>
<dbReference type="EMBL" id="DRNO01000276">
    <property type="protein sequence ID" value="HFC04031.1"/>
    <property type="molecule type" value="Genomic_DNA"/>
</dbReference>
<dbReference type="GO" id="GO:0019877">
    <property type="term" value="P:diaminopimelate biosynthetic process"/>
    <property type="evidence" value="ECO:0007669"/>
    <property type="project" value="UniProtKB-ARBA"/>
</dbReference>
<feature type="compositionally biased region" description="Basic and acidic residues" evidence="3">
    <location>
        <begin position="1"/>
        <end position="11"/>
    </location>
</feature>
<feature type="region of interest" description="Disordered" evidence="3">
    <location>
        <begin position="1"/>
        <end position="56"/>
    </location>
</feature>
<dbReference type="Gene3D" id="3.40.630.10">
    <property type="entry name" value="Zn peptidases"/>
    <property type="match status" value="1"/>
</dbReference>
<keyword evidence="1" id="KW-0378">Hydrolase</keyword>
<evidence type="ECO:0000259" key="4">
    <source>
        <dbReference type="Pfam" id="PF07687"/>
    </source>
</evidence>
<comment type="cofactor">
    <cofactor evidence="2">
        <name>Mn(2+)</name>
        <dbReference type="ChEBI" id="CHEBI:29035"/>
    </cofactor>
    <text evidence="2">The Mn(2+) ion enhances activity.</text>
</comment>
<evidence type="ECO:0000313" key="5">
    <source>
        <dbReference type="EMBL" id="HFC04031.1"/>
    </source>
</evidence>
<organism evidence="5">
    <name type="scientific">Nitratifractor salsuginis</name>
    <dbReference type="NCBI Taxonomy" id="269261"/>
    <lineage>
        <taxon>Bacteria</taxon>
        <taxon>Pseudomonadati</taxon>
        <taxon>Campylobacterota</taxon>
        <taxon>Epsilonproteobacteria</taxon>
        <taxon>Campylobacterales</taxon>
        <taxon>Sulfurovaceae</taxon>
        <taxon>Nitratifractor</taxon>
    </lineage>
</organism>
<dbReference type="SUPFAM" id="SSF53187">
    <property type="entry name" value="Zn-dependent exopeptidases"/>
    <property type="match status" value="1"/>
</dbReference>
<keyword evidence="2" id="KW-0479">Metal-binding</keyword>
<dbReference type="PANTHER" id="PTHR11014">
    <property type="entry name" value="PEPTIDASE M20 FAMILY MEMBER"/>
    <property type="match status" value="1"/>
</dbReference>
<dbReference type="Proteomes" id="UP000885722">
    <property type="component" value="Unassembled WGS sequence"/>
</dbReference>
<dbReference type="GO" id="GO:0050118">
    <property type="term" value="F:N-acetyldiaminopimelate deacetylase activity"/>
    <property type="evidence" value="ECO:0007669"/>
    <property type="project" value="UniProtKB-ARBA"/>
</dbReference>
<reference evidence="5" key="1">
    <citation type="journal article" date="2020" name="mSystems">
        <title>Genome- and Community-Level Interaction Insights into Carbon Utilization and Element Cycling Functions of Hydrothermarchaeota in Hydrothermal Sediment.</title>
        <authorList>
            <person name="Zhou Z."/>
            <person name="Liu Y."/>
            <person name="Xu W."/>
            <person name="Pan J."/>
            <person name="Luo Z.H."/>
            <person name="Li M."/>
        </authorList>
    </citation>
    <scope>NUCLEOTIDE SEQUENCE [LARGE SCALE GENOMIC DNA]</scope>
    <source>
        <strain evidence="5">HyVt-513</strain>
    </source>
</reference>
<feature type="binding site" evidence="2">
    <location>
        <position position="191"/>
    </location>
    <ligand>
        <name>Mn(2+)</name>
        <dbReference type="ChEBI" id="CHEBI:29035"/>
        <label>2</label>
    </ligand>
</feature>
<dbReference type="InterPro" id="IPR002933">
    <property type="entry name" value="Peptidase_M20"/>
</dbReference>
<dbReference type="InterPro" id="IPR017439">
    <property type="entry name" value="Amidohydrolase"/>
</dbReference>
<dbReference type="AlphaFoldDB" id="A0A7V2WM65"/>
<evidence type="ECO:0000256" key="1">
    <source>
        <dbReference type="ARBA" id="ARBA00022801"/>
    </source>
</evidence>
<comment type="caution">
    <text evidence="5">The sequence shown here is derived from an EMBL/GenBank/DDBJ whole genome shotgun (WGS) entry which is preliminary data.</text>
</comment>
<gene>
    <name evidence="5" type="ORF">ENJ74_04085</name>
</gene>
<feature type="binding site" evidence="2">
    <location>
        <position position="158"/>
    </location>
    <ligand>
        <name>Mn(2+)</name>
        <dbReference type="ChEBI" id="CHEBI:29035"/>
        <label>2</label>
    </ligand>
</feature>
<dbReference type="InterPro" id="IPR036264">
    <property type="entry name" value="Bact_exopeptidase_dim_dom"/>
</dbReference>
<sequence>MGIRPRPERSRGRAARRSPILSIRPRSLPRRSAVTAGHSSDRLGSGKRRRSRMKEVKMSPKIDLDLEYYIALRHELHSMPELGYHEHRTAERICRELARYGIPYEKGIGGTGIVAWIDKGSGGRSIGLRADMDALPIPEETGLPYASHNEGVMHACGHDGHVTMLLAAARVLKESVDFEGRVVLVFQPAEEGGAGAKAMIDDGLFERFPMERIYGLHTRPSEPFGTFLIKEGPVMTSVDTWEVTVRGRSGHSSQPHHAVNPILVASHLVQGIKEISATSIDPAHAHVITVATIEGGVAFNVIPETCRIGGSVRAFSLEVQETVERRIRELSTAMAKGFGAEAEVHYRYRYPPTVNTRIEAAYRSAVACVGEERIKSTFPSSMGSEDFSFYLQRVPGAYVWLGSKVDHEAETVPLHSSRYDFNDDLIEIGVCYWTGLVREELGT</sequence>
<feature type="compositionally biased region" description="Low complexity" evidence="3">
    <location>
        <begin position="17"/>
        <end position="32"/>
    </location>
</feature>
<feature type="binding site" evidence="2">
    <location>
        <position position="217"/>
    </location>
    <ligand>
        <name>Mn(2+)</name>
        <dbReference type="ChEBI" id="CHEBI:29035"/>
        <label>2</label>
    </ligand>
</feature>
<keyword evidence="2" id="KW-0464">Manganese</keyword>
<dbReference type="Gene3D" id="3.30.70.360">
    <property type="match status" value="1"/>
</dbReference>
<name>A0A7V2WM65_9BACT</name>
<dbReference type="CDD" id="cd05666">
    <property type="entry name" value="M20_Acy1-like"/>
    <property type="match status" value="1"/>
</dbReference>
<dbReference type="SUPFAM" id="SSF55031">
    <property type="entry name" value="Bacterial exopeptidase dimerisation domain"/>
    <property type="match status" value="1"/>
</dbReference>
<proteinExistence type="predicted"/>
<feature type="binding site" evidence="2">
    <location>
        <position position="156"/>
    </location>
    <ligand>
        <name>Mn(2+)</name>
        <dbReference type="ChEBI" id="CHEBI:29035"/>
        <label>2</label>
    </ligand>
</feature>
<dbReference type="InterPro" id="IPR011650">
    <property type="entry name" value="Peptidase_M20_dimer"/>
</dbReference>
<dbReference type="FunFam" id="3.30.70.360:FF:000001">
    <property type="entry name" value="N-acetyldiaminopimelate deacetylase"/>
    <property type="match status" value="1"/>
</dbReference>
<protein>
    <submittedName>
        <fullName evidence="5">Amidohydrolase</fullName>
    </submittedName>
</protein>
<feature type="binding site" evidence="2">
    <location>
        <position position="415"/>
    </location>
    <ligand>
        <name>Mn(2+)</name>
        <dbReference type="ChEBI" id="CHEBI:29035"/>
        <label>2</label>
    </ligand>
</feature>